<evidence type="ECO:0000256" key="1">
    <source>
        <dbReference type="SAM" id="Phobius"/>
    </source>
</evidence>
<feature type="transmembrane region" description="Helical" evidence="1">
    <location>
        <begin position="126"/>
        <end position="146"/>
    </location>
</feature>
<dbReference type="AlphaFoldDB" id="A0A556MNT8"/>
<proteinExistence type="predicted"/>
<protein>
    <submittedName>
        <fullName evidence="2">Zinc metallopeptidase</fullName>
    </submittedName>
</protein>
<dbReference type="PANTHER" id="PTHR36434:SF1">
    <property type="entry name" value="MEMBRANE PROTEASE YUGP-RELATED"/>
    <property type="match status" value="1"/>
</dbReference>
<evidence type="ECO:0000313" key="3">
    <source>
        <dbReference type="Proteomes" id="UP000316008"/>
    </source>
</evidence>
<evidence type="ECO:0000313" key="2">
    <source>
        <dbReference type="EMBL" id="TSJ41627.1"/>
    </source>
</evidence>
<keyword evidence="1" id="KW-0472">Membrane</keyword>
<dbReference type="RefSeq" id="WP_144333885.1">
    <property type="nucleotide sequence ID" value="NZ_VLPL01000007.1"/>
</dbReference>
<dbReference type="OrthoDB" id="9784298at2"/>
<keyword evidence="1" id="KW-1133">Transmembrane helix</keyword>
<dbReference type="PANTHER" id="PTHR36434">
    <property type="entry name" value="MEMBRANE PROTEASE YUGP-RELATED"/>
    <property type="match status" value="1"/>
</dbReference>
<sequence length="236" mass="26117">MIPLGPAMLIGLVFMGIGLIVSWRLKSKFQEFSKIPSQSRLSGREVAERMLHDYNIYNVRVTCIPGQLTDHYNPADKTVNLSEEVYHGTNAASAAIAAHECGHAVQHAKAYAPLQWRSRLVPLQHASGLFLNILMMITFIGGAVLFESFPITWVLWAIVIAYGSIALFSIVTLPVEFDASRRALNWIERSGTATRAEYERSKKALNLAASTYVVAALGAIVTMFYYVLRLIGANND</sequence>
<dbReference type="EMBL" id="VLPL01000007">
    <property type="protein sequence ID" value="TSJ41627.1"/>
    <property type="molecule type" value="Genomic_DNA"/>
</dbReference>
<gene>
    <name evidence="2" type="ORF">FO442_14295</name>
</gene>
<comment type="caution">
    <text evidence="2">The sequence shown here is derived from an EMBL/GenBank/DDBJ whole genome shotgun (WGS) entry which is preliminary data.</text>
</comment>
<feature type="transmembrane region" description="Helical" evidence="1">
    <location>
        <begin position="204"/>
        <end position="228"/>
    </location>
</feature>
<keyword evidence="3" id="KW-1185">Reference proteome</keyword>
<organism evidence="2 3">
    <name type="scientific">Fluviicola chungangensis</name>
    <dbReference type="NCBI Taxonomy" id="2597671"/>
    <lineage>
        <taxon>Bacteria</taxon>
        <taxon>Pseudomonadati</taxon>
        <taxon>Bacteroidota</taxon>
        <taxon>Flavobacteriia</taxon>
        <taxon>Flavobacteriales</taxon>
        <taxon>Crocinitomicaceae</taxon>
        <taxon>Fluviicola</taxon>
    </lineage>
</organism>
<reference evidence="2 3" key="1">
    <citation type="submission" date="2019-07" db="EMBL/GenBank/DDBJ databases">
        <authorList>
            <person name="Huq M.A."/>
        </authorList>
    </citation>
    <scope>NUCLEOTIDE SEQUENCE [LARGE SCALE GENOMIC DNA]</scope>
    <source>
        <strain evidence="2 3">MAH-3</strain>
    </source>
</reference>
<name>A0A556MNT8_9FLAO</name>
<dbReference type="Proteomes" id="UP000316008">
    <property type="component" value="Unassembled WGS sequence"/>
</dbReference>
<feature type="transmembrane region" description="Helical" evidence="1">
    <location>
        <begin position="6"/>
        <end position="25"/>
    </location>
</feature>
<dbReference type="InterPro" id="IPR007395">
    <property type="entry name" value="Zn_peptidase_2"/>
</dbReference>
<dbReference type="Pfam" id="PF04298">
    <property type="entry name" value="Zn_peptidase_2"/>
    <property type="match status" value="1"/>
</dbReference>
<accession>A0A556MNT8</accession>
<feature type="transmembrane region" description="Helical" evidence="1">
    <location>
        <begin position="152"/>
        <end position="175"/>
    </location>
</feature>
<keyword evidence="1" id="KW-0812">Transmembrane</keyword>